<evidence type="ECO:0000313" key="13">
    <source>
        <dbReference type="EMBL" id="CAD5206467.1"/>
    </source>
</evidence>
<gene>
    <name evidence="13" type="ORF">BOKJ2_LOCUS1151</name>
</gene>
<dbReference type="PROSITE" id="PS50280">
    <property type="entry name" value="SET"/>
    <property type="match status" value="1"/>
</dbReference>
<keyword evidence="6" id="KW-0805">Transcription regulation</keyword>
<evidence type="ECO:0000259" key="12">
    <source>
        <dbReference type="PROSITE" id="PS50280"/>
    </source>
</evidence>
<evidence type="ECO:0000313" key="14">
    <source>
        <dbReference type="Proteomes" id="UP000614601"/>
    </source>
</evidence>
<evidence type="ECO:0000256" key="3">
    <source>
        <dbReference type="ARBA" id="ARBA00022737"/>
    </source>
</evidence>
<evidence type="ECO:0000256" key="5">
    <source>
        <dbReference type="ARBA" id="ARBA00022833"/>
    </source>
</evidence>
<feature type="domain" description="C2H2-type" evidence="11">
    <location>
        <begin position="629"/>
        <end position="656"/>
    </location>
</feature>
<dbReference type="PROSITE" id="PS00028">
    <property type="entry name" value="ZINC_FINGER_C2H2_1"/>
    <property type="match status" value="4"/>
</dbReference>
<dbReference type="FunFam" id="3.30.160.60:FF:000262">
    <property type="entry name" value="PR domain zinc finger protein 1"/>
    <property type="match status" value="1"/>
</dbReference>
<evidence type="ECO:0000256" key="8">
    <source>
        <dbReference type="ARBA" id="ARBA00023242"/>
    </source>
</evidence>
<evidence type="ECO:0000256" key="9">
    <source>
        <dbReference type="PROSITE-ProRule" id="PRU00042"/>
    </source>
</evidence>
<keyword evidence="7" id="KW-0804">Transcription</keyword>
<keyword evidence="4 9" id="KW-0863">Zinc-finger</keyword>
<evidence type="ECO:0000256" key="4">
    <source>
        <dbReference type="ARBA" id="ARBA00022771"/>
    </source>
</evidence>
<dbReference type="Gene3D" id="3.30.160.60">
    <property type="entry name" value="Classic Zinc Finger"/>
    <property type="match status" value="5"/>
</dbReference>
<evidence type="ECO:0000256" key="1">
    <source>
        <dbReference type="ARBA" id="ARBA00006991"/>
    </source>
</evidence>
<dbReference type="Pfam" id="PF21549">
    <property type="entry name" value="PRDM2_PR"/>
    <property type="match status" value="1"/>
</dbReference>
<feature type="compositionally biased region" description="Basic and acidic residues" evidence="10">
    <location>
        <begin position="354"/>
        <end position="363"/>
    </location>
</feature>
<dbReference type="InterPro" id="IPR016608">
    <property type="entry name" value="PRDM1"/>
</dbReference>
<dbReference type="GO" id="GO:0000978">
    <property type="term" value="F:RNA polymerase II cis-regulatory region sequence-specific DNA binding"/>
    <property type="evidence" value="ECO:0007669"/>
    <property type="project" value="TreeGrafter"/>
</dbReference>
<protein>
    <recommendedName>
        <fullName evidence="15">PR domain zinc finger protein 1</fullName>
    </recommendedName>
</protein>
<reference evidence="13" key="1">
    <citation type="submission" date="2020-09" db="EMBL/GenBank/DDBJ databases">
        <authorList>
            <person name="Kikuchi T."/>
        </authorList>
    </citation>
    <scope>NUCLEOTIDE SEQUENCE</scope>
    <source>
        <strain evidence="13">SH1</strain>
    </source>
</reference>
<dbReference type="InterPro" id="IPR046341">
    <property type="entry name" value="SET_dom_sf"/>
</dbReference>
<sequence length="736" mass="80359">MGADQTFGAFNEPAAAAPALSSSAASALFNNQQHGVRSLLQNQNVIKMPKSHAPVPKREIQPLVPIPSSADNDWLDMPDQLLANVSVFHVPDKPLQLQSSSTFRVFTSLPLNLTMRTDAADNVTGVWSTDYIPRGTRFGPLQGEVCIMNPSESTVMPAEASTPQNPDSLCHQGSFGQSIENILSAPKKWKIFSASGAHVVKLIDTSNTQKSNWMKNVNLARSRPVQNLVASQIDDQIYFYSVRNIPPNTELLFWYGKDYSQRIKVPANCAFFQNPAPAALPISEPAMPDSSTSHNEPLICEPSITAVSKTSEVSDMSPIAFSEPELARLTDHESYASSHSSTASVSSSPNSRKQPSEHSDAVERPISPHARANVIQSPLHRPVPLKQSLPTSSTQGTSSFFNPTPHFSELLQHWTRMAGLPSVSTPNPPVPPSQSGLWLPNPIPQLGSLPEQVPVPSNIGGRAAAEQHLLPSFASTPLQFPQAGGLPNYTSLYAMAAAVAGTPHPQTDLASQLLASQSVNSDFCVPQYPGINHLEASNSLHFGVPKPGIPIDAARLSETPKFSQSHVNGRTRYECSKCSKSFGQLSNLKVHLRTHTGEKPYKCKKCNKGFAQLAHLQKHDLVHTGEKPHQCDECGKRFSSTSNLKTHRRLHSGQRPYSCEMCKISFTQLVHLKLHKRTHTNERPFICSTCSRTYISPSGLRTHWKNTSCKPAAGELGDLEAYVDTVEQQTPNVQMC</sequence>
<keyword evidence="8" id="KW-0539">Nucleus</keyword>
<feature type="domain" description="C2H2-type" evidence="11">
    <location>
        <begin position="601"/>
        <end position="628"/>
    </location>
</feature>
<dbReference type="Proteomes" id="UP000614601">
    <property type="component" value="Unassembled WGS sequence"/>
</dbReference>
<dbReference type="GO" id="GO:0001227">
    <property type="term" value="F:DNA-binding transcription repressor activity, RNA polymerase II-specific"/>
    <property type="evidence" value="ECO:0007669"/>
    <property type="project" value="InterPro"/>
</dbReference>
<dbReference type="SMART" id="SM00355">
    <property type="entry name" value="ZnF_C2H2"/>
    <property type="match status" value="5"/>
</dbReference>
<dbReference type="PANTHER" id="PTHR16515:SF59">
    <property type="entry name" value="PR DOMAIN ZINC FINGER PROTEIN 1"/>
    <property type="match status" value="1"/>
</dbReference>
<feature type="region of interest" description="Disordered" evidence="10">
    <location>
        <begin position="330"/>
        <end position="402"/>
    </location>
</feature>
<comment type="similarity">
    <text evidence="1">Belongs to the krueppel C2H2-type zinc-finger protein family.</text>
</comment>
<dbReference type="SUPFAM" id="SSF82199">
    <property type="entry name" value="SET domain"/>
    <property type="match status" value="1"/>
</dbReference>
<dbReference type="SMART" id="SM00317">
    <property type="entry name" value="SET"/>
    <property type="match status" value="1"/>
</dbReference>
<keyword evidence="2" id="KW-0479">Metal-binding</keyword>
<evidence type="ECO:0000256" key="7">
    <source>
        <dbReference type="ARBA" id="ARBA00023163"/>
    </source>
</evidence>
<accession>A0A811JT05</accession>
<organism evidence="13 14">
    <name type="scientific">Bursaphelenchus okinawaensis</name>
    <dbReference type="NCBI Taxonomy" id="465554"/>
    <lineage>
        <taxon>Eukaryota</taxon>
        <taxon>Metazoa</taxon>
        <taxon>Ecdysozoa</taxon>
        <taxon>Nematoda</taxon>
        <taxon>Chromadorea</taxon>
        <taxon>Rhabditida</taxon>
        <taxon>Tylenchina</taxon>
        <taxon>Tylenchomorpha</taxon>
        <taxon>Aphelenchoidea</taxon>
        <taxon>Aphelenchoididae</taxon>
        <taxon>Bursaphelenchus</taxon>
    </lineage>
</organism>
<dbReference type="Proteomes" id="UP000783686">
    <property type="component" value="Unassembled WGS sequence"/>
</dbReference>
<comment type="caution">
    <text evidence="13">The sequence shown here is derived from an EMBL/GenBank/DDBJ whole genome shotgun (WGS) entry which is preliminary data.</text>
</comment>
<dbReference type="GO" id="GO:0005634">
    <property type="term" value="C:nucleus"/>
    <property type="evidence" value="ECO:0007669"/>
    <property type="project" value="TreeGrafter"/>
</dbReference>
<evidence type="ECO:0000256" key="10">
    <source>
        <dbReference type="SAM" id="MobiDB-lite"/>
    </source>
</evidence>
<dbReference type="SUPFAM" id="SSF57667">
    <property type="entry name" value="beta-beta-alpha zinc fingers"/>
    <property type="match status" value="3"/>
</dbReference>
<dbReference type="OrthoDB" id="7327383at2759"/>
<dbReference type="FunFam" id="3.30.160.60:FF:000833">
    <property type="entry name" value="PR domain zinc finger protein"/>
    <property type="match status" value="1"/>
</dbReference>
<dbReference type="Gene3D" id="2.170.270.10">
    <property type="entry name" value="SET domain"/>
    <property type="match status" value="1"/>
</dbReference>
<dbReference type="FunFam" id="3.30.160.60:FF:000761">
    <property type="entry name" value="Zinc finger protein 449"/>
    <property type="match status" value="1"/>
</dbReference>
<feature type="compositionally biased region" description="Low complexity" evidence="10">
    <location>
        <begin position="335"/>
        <end position="351"/>
    </location>
</feature>
<dbReference type="FunFam" id="3.30.160.60:FF:002343">
    <property type="entry name" value="Zinc finger protein 33A"/>
    <property type="match status" value="1"/>
</dbReference>
<dbReference type="GO" id="GO:0045165">
    <property type="term" value="P:cell fate commitment"/>
    <property type="evidence" value="ECO:0007669"/>
    <property type="project" value="TreeGrafter"/>
</dbReference>
<dbReference type="GO" id="GO:0005737">
    <property type="term" value="C:cytoplasm"/>
    <property type="evidence" value="ECO:0007669"/>
    <property type="project" value="TreeGrafter"/>
</dbReference>
<dbReference type="PIRSF" id="PIRSF013212">
    <property type="entry name" value="PRDM1"/>
    <property type="match status" value="1"/>
</dbReference>
<evidence type="ECO:0008006" key="15">
    <source>
        <dbReference type="Google" id="ProtNLM"/>
    </source>
</evidence>
<dbReference type="InterPro" id="IPR050331">
    <property type="entry name" value="Zinc_finger"/>
</dbReference>
<feature type="compositionally biased region" description="Polar residues" evidence="10">
    <location>
        <begin position="388"/>
        <end position="402"/>
    </location>
</feature>
<dbReference type="GO" id="GO:0008270">
    <property type="term" value="F:zinc ion binding"/>
    <property type="evidence" value="ECO:0007669"/>
    <property type="project" value="UniProtKB-KW"/>
</dbReference>
<feature type="domain" description="C2H2-type" evidence="11">
    <location>
        <begin position="657"/>
        <end position="684"/>
    </location>
</feature>
<evidence type="ECO:0000259" key="11">
    <source>
        <dbReference type="PROSITE" id="PS50157"/>
    </source>
</evidence>
<dbReference type="InterPro" id="IPR001214">
    <property type="entry name" value="SET_dom"/>
</dbReference>
<feature type="domain" description="SET" evidence="12">
    <location>
        <begin position="101"/>
        <end position="256"/>
    </location>
</feature>
<dbReference type="FunFam" id="3.30.160.60:FF:000065">
    <property type="entry name" value="B-cell CLL/lymphoma 6, member B"/>
    <property type="match status" value="1"/>
</dbReference>
<dbReference type="Pfam" id="PF00096">
    <property type="entry name" value="zf-C2H2"/>
    <property type="match status" value="4"/>
</dbReference>
<keyword evidence="14" id="KW-1185">Reference proteome</keyword>
<dbReference type="PANTHER" id="PTHR16515">
    <property type="entry name" value="PR DOMAIN ZINC FINGER PROTEIN"/>
    <property type="match status" value="1"/>
</dbReference>
<dbReference type="EMBL" id="CAJFDH010000001">
    <property type="protein sequence ID" value="CAD5206467.1"/>
    <property type="molecule type" value="Genomic_DNA"/>
</dbReference>
<evidence type="ECO:0000256" key="6">
    <source>
        <dbReference type="ARBA" id="ARBA00023015"/>
    </source>
</evidence>
<keyword evidence="5" id="KW-0862">Zinc</keyword>
<dbReference type="PROSITE" id="PS50157">
    <property type="entry name" value="ZINC_FINGER_C2H2_2"/>
    <property type="match status" value="4"/>
</dbReference>
<dbReference type="InterPro" id="IPR013087">
    <property type="entry name" value="Znf_C2H2_type"/>
</dbReference>
<evidence type="ECO:0000256" key="2">
    <source>
        <dbReference type="ARBA" id="ARBA00022723"/>
    </source>
</evidence>
<dbReference type="EMBL" id="CAJFCW020000001">
    <property type="protein sequence ID" value="CAG9081890.1"/>
    <property type="molecule type" value="Genomic_DNA"/>
</dbReference>
<keyword evidence="3" id="KW-0677">Repeat</keyword>
<dbReference type="InterPro" id="IPR036236">
    <property type="entry name" value="Znf_C2H2_sf"/>
</dbReference>
<name>A0A811JT05_9BILA</name>
<feature type="domain" description="C2H2-type" evidence="11">
    <location>
        <begin position="573"/>
        <end position="600"/>
    </location>
</feature>
<proteinExistence type="inferred from homology"/>
<dbReference type="AlphaFoldDB" id="A0A811JT05"/>